<protein>
    <recommendedName>
        <fullName evidence="3">LysM domain-containing protein</fullName>
    </recommendedName>
</protein>
<keyword evidence="2" id="KW-0732">Signal</keyword>
<dbReference type="SUPFAM" id="SSF54106">
    <property type="entry name" value="LysM domain"/>
    <property type="match status" value="1"/>
</dbReference>
<dbReference type="CDD" id="cd00118">
    <property type="entry name" value="LysM"/>
    <property type="match status" value="1"/>
</dbReference>
<reference evidence="4 5" key="1">
    <citation type="submission" date="2015-06" db="EMBL/GenBank/DDBJ databases">
        <title>The Genome Sequence of Enterococcus faecium 131EA1.</title>
        <authorList>
            <consortium name="The Broad Institute Genomics Platform"/>
            <consortium name="The Broad Institute Genome Sequencing Center for Infectious Disease"/>
            <person name="Earl A.M."/>
            <person name="Van Tyne D."/>
            <person name="Lebreton F."/>
            <person name="Saavedra J.T."/>
            <person name="Gilmore M.S."/>
            <person name="Manson Mcguire A."/>
            <person name="Clock S."/>
            <person name="Crupain M."/>
            <person name="Rangan U."/>
            <person name="Young S."/>
            <person name="Abouelleil A."/>
            <person name="Cao P."/>
            <person name="Chapman S.B."/>
            <person name="Griggs A."/>
            <person name="Priest M."/>
            <person name="Shea T."/>
            <person name="Wortman J."/>
            <person name="Nusbaum C."/>
            <person name="Birren B."/>
        </authorList>
    </citation>
    <scope>NUCLEOTIDE SEQUENCE [LARGE SCALE GENOMIC DNA]</scope>
    <source>
        <strain evidence="4 5">131EA1</strain>
    </source>
</reference>
<dbReference type="Gene3D" id="3.10.350.10">
    <property type="entry name" value="LysM domain"/>
    <property type="match status" value="1"/>
</dbReference>
<comment type="caution">
    <text evidence="4">The sequence shown here is derived from an EMBL/GenBank/DDBJ whole genome shotgun (WGS) entry which is preliminary data.</text>
</comment>
<sequence>MKKMLLSMIVGAAAGVVFVTGVSEAHASETDGIWIPRTVDQIKADIAKSQGNKYTIVWGDTLSGISQATNITIQKLAELNKIANVDLIYAGNTLTFDGNVITATNAKGETLIQSIVTDQEKNDVTKPVGNASGTATTQGAQNQSQNPTVKNENAQPKGQPSASNVGSQTEEATPKVNTSEQNTSQSNENSTPDGTVGETNTETPATETNQSGETRKTNQPTQPTQPVTDNGTTNTSETGNYGVIDSSLPEDLTPDPATIGNSGMLFDSLDEAMSYGWKEIKDEGSKWYGMRFGGGEVANKAGIPIGKWTVDFHEAGDVANAGENN</sequence>
<dbReference type="Pfam" id="PF01476">
    <property type="entry name" value="LysM"/>
    <property type="match status" value="1"/>
</dbReference>
<feature type="compositionally biased region" description="Low complexity" evidence="1">
    <location>
        <begin position="198"/>
        <end position="209"/>
    </location>
</feature>
<feature type="region of interest" description="Disordered" evidence="1">
    <location>
        <begin position="122"/>
        <end position="256"/>
    </location>
</feature>
<organism evidence="4 5">
    <name type="scientific">Enterococcus faecium</name>
    <name type="common">Streptococcus faecium</name>
    <dbReference type="NCBI Taxonomy" id="1352"/>
    <lineage>
        <taxon>Bacteria</taxon>
        <taxon>Bacillati</taxon>
        <taxon>Bacillota</taxon>
        <taxon>Bacilli</taxon>
        <taxon>Lactobacillales</taxon>
        <taxon>Enterococcaceae</taxon>
        <taxon>Enterococcus</taxon>
    </lineage>
</organism>
<dbReference type="SMART" id="SM00257">
    <property type="entry name" value="LysM"/>
    <property type="match status" value="1"/>
</dbReference>
<dbReference type="AlphaFoldDB" id="A0A3F3NRT2"/>
<dbReference type="Proteomes" id="UP000253144">
    <property type="component" value="Unassembled WGS sequence"/>
</dbReference>
<feature type="chain" id="PRO_5017733415" description="LysM domain-containing protein" evidence="2">
    <location>
        <begin position="28"/>
        <end position="325"/>
    </location>
</feature>
<dbReference type="RefSeq" id="WP_113809261.1">
    <property type="nucleotide sequence ID" value="NZ_JARRYR010000026.1"/>
</dbReference>
<feature type="compositionally biased region" description="Polar residues" evidence="1">
    <location>
        <begin position="227"/>
        <end position="239"/>
    </location>
</feature>
<gene>
    <name evidence="4" type="ORF">EB12_00012</name>
</gene>
<evidence type="ECO:0000313" key="4">
    <source>
        <dbReference type="EMBL" id="RBS35451.1"/>
    </source>
</evidence>
<dbReference type="InterPro" id="IPR036779">
    <property type="entry name" value="LysM_dom_sf"/>
</dbReference>
<feature type="signal peptide" evidence="2">
    <location>
        <begin position="1"/>
        <end position="27"/>
    </location>
</feature>
<dbReference type="PROSITE" id="PS51782">
    <property type="entry name" value="LYSM"/>
    <property type="match status" value="1"/>
</dbReference>
<evidence type="ECO:0000256" key="1">
    <source>
        <dbReference type="SAM" id="MobiDB-lite"/>
    </source>
</evidence>
<feature type="compositionally biased region" description="Low complexity" evidence="1">
    <location>
        <begin position="177"/>
        <end position="191"/>
    </location>
</feature>
<evidence type="ECO:0000259" key="3">
    <source>
        <dbReference type="PROSITE" id="PS51782"/>
    </source>
</evidence>
<feature type="compositionally biased region" description="Polar residues" evidence="1">
    <location>
        <begin position="131"/>
        <end position="171"/>
    </location>
</feature>
<accession>A0A3F3NRT2</accession>
<proteinExistence type="predicted"/>
<dbReference type="EMBL" id="LEQJ01000001">
    <property type="protein sequence ID" value="RBS35451.1"/>
    <property type="molecule type" value="Genomic_DNA"/>
</dbReference>
<feature type="domain" description="LysM" evidence="3">
    <location>
        <begin position="52"/>
        <end position="96"/>
    </location>
</feature>
<feature type="compositionally biased region" description="Low complexity" evidence="1">
    <location>
        <begin position="217"/>
        <end position="226"/>
    </location>
</feature>
<name>A0A3F3NRT2_ENTFC</name>
<dbReference type="InterPro" id="IPR018392">
    <property type="entry name" value="LysM"/>
</dbReference>
<evidence type="ECO:0000256" key="2">
    <source>
        <dbReference type="SAM" id="SignalP"/>
    </source>
</evidence>
<evidence type="ECO:0000313" key="5">
    <source>
        <dbReference type="Proteomes" id="UP000253144"/>
    </source>
</evidence>